<dbReference type="AlphaFoldDB" id="A0AAE1EMR0"/>
<evidence type="ECO:0000256" key="10">
    <source>
        <dbReference type="SAM" id="Phobius"/>
    </source>
</evidence>
<feature type="domain" description="G-protein coupled receptors family 1 profile" evidence="11">
    <location>
        <begin position="38"/>
        <end position="360"/>
    </location>
</feature>
<dbReference type="Gene3D" id="1.20.1070.10">
    <property type="entry name" value="Rhodopsin 7-helix transmembrane proteins"/>
    <property type="match status" value="1"/>
</dbReference>
<keyword evidence="6" id="KW-0297">G-protein coupled receptor</keyword>
<feature type="transmembrane region" description="Helical" evidence="10">
    <location>
        <begin position="158"/>
        <end position="178"/>
    </location>
</feature>
<feature type="transmembrane region" description="Helical" evidence="10">
    <location>
        <begin position="130"/>
        <end position="151"/>
    </location>
</feature>
<comment type="similarity">
    <text evidence="2">Belongs to the G-protein coupled receptor 1 family.</text>
</comment>
<evidence type="ECO:0000256" key="1">
    <source>
        <dbReference type="ARBA" id="ARBA00004651"/>
    </source>
</evidence>
<dbReference type="InterPro" id="IPR050569">
    <property type="entry name" value="TAAR"/>
</dbReference>
<feature type="transmembrane region" description="Helical" evidence="10">
    <location>
        <begin position="105"/>
        <end position="124"/>
    </location>
</feature>
<dbReference type="InterPro" id="IPR017452">
    <property type="entry name" value="GPCR_Rhodpsn_7TM"/>
</dbReference>
<dbReference type="PRINTS" id="PR00237">
    <property type="entry name" value="GPCRRHODOPSN"/>
</dbReference>
<evidence type="ECO:0000313" key="12">
    <source>
        <dbReference type="EMBL" id="KAK3854831.1"/>
    </source>
</evidence>
<evidence type="ECO:0000256" key="6">
    <source>
        <dbReference type="ARBA" id="ARBA00023040"/>
    </source>
</evidence>
<name>A0AAE1EMR0_PETCI</name>
<dbReference type="InterPro" id="IPR000276">
    <property type="entry name" value="GPCR_Rhodpsn"/>
</dbReference>
<keyword evidence="9" id="KW-0807">Transducer</keyword>
<protein>
    <recommendedName>
        <fullName evidence="11">G-protein coupled receptors family 1 profile domain-containing protein</fullName>
    </recommendedName>
</protein>
<gene>
    <name evidence="12" type="ORF">Pcinc_038705</name>
</gene>
<feature type="transmembrane region" description="Helical" evidence="10">
    <location>
        <begin position="339"/>
        <end position="362"/>
    </location>
</feature>
<evidence type="ECO:0000256" key="4">
    <source>
        <dbReference type="ARBA" id="ARBA00022692"/>
    </source>
</evidence>
<organism evidence="12 13">
    <name type="scientific">Petrolisthes cinctipes</name>
    <name type="common">Flat porcelain crab</name>
    <dbReference type="NCBI Taxonomy" id="88211"/>
    <lineage>
        <taxon>Eukaryota</taxon>
        <taxon>Metazoa</taxon>
        <taxon>Ecdysozoa</taxon>
        <taxon>Arthropoda</taxon>
        <taxon>Crustacea</taxon>
        <taxon>Multicrustacea</taxon>
        <taxon>Malacostraca</taxon>
        <taxon>Eumalacostraca</taxon>
        <taxon>Eucarida</taxon>
        <taxon>Decapoda</taxon>
        <taxon>Pleocyemata</taxon>
        <taxon>Anomura</taxon>
        <taxon>Galatheoidea</taxon>
        <taxon>Porcellanidae</taxon>
        <taxon>Petrolisthes</taxon>
    </lineage>
</organism>
<evidence type="ECO:0000256" key="2">
    <source>
        <dbReference type="ARBA" id="ARBA00010663"/>
    </source>
</evidence>
<dbReference type="PANTHER" id="PTHR24249:SF418">
    <property type="entry name" value="G-PROTEIN COUPLED RECEPTORS FAMILY 1 PROFILE DOMAIN-CONTAINING PROTEIN"/>
    <property type="match status" value="1"/>
</dbReference>
<keyword evidence="8" id="KW-0675">Receptor</keyword>
<dbReference type="PANTHER" id="PTHR24249">
    <property type="entry name" value="HISTAMINE RECEPTOR-RELATED G-PROTEIN COUPLED RECEPTOR"/>
    <property type="match status" value="1"/>
</dbReference>
<feature type="transmembrane region" description="Helical" evidence="10">
    <location>
        <begin position="20"/>
        <end position="49"/>
    </location>
</feature>
<comment type="caution">
    <text evidence="12">The sequence shown here is derived from an EMBL/GenBank/DDBJ whole genome shotgun (WGS) entry which is preliminary data.</text>
</comment>
<evidence type="ECO:0000256" key="5">
    <source>
        <dbReference type="ARBA" id="ARBA00022989"/>
    </source>
</evidence>
<dbReference type="GO" id="GO:0005886">
    <property type="term" value="C:plasma membrane"/>
    <property type="evidence" value="ECO:0007669"/>
    <property type="project" value="UniProtKB-SubCell"/>
</dbReference>
<feature type="transmembrane region" description="Helical" evidence="10">
    <location>
        <begin position="299"/>
        <end position="319"/>
    </location>
</feature>
<feature type="transmembrane region" description="Helical" evidence="10">
    <location>
        <begin position="250"/>
        <end position="268"/>
    </location>
</feature>
<dbReference type="Proteomes" id="UP001286313">
    <property type="component" value="Unassembled WGS sequence"/>
</dbReference>
<feature type="transmembrane region" description="Helical" evidence="10">
    <location>
        <begin position="61"/>
        <end position="84"/>
    </location>
</feature>
<dbReference type="PROSITE" id="PS50262">
    <property type="entry name" value="G_PROTEIN_RECEP_F1_2"/>
    <property type="match status" value="1"/>
</dbReference>
<dbReference type="SUPFAM" id="SSF81321">
    <property type="entry name" value="Family A G protein-coupled receptor-like"/>
    <property type="match status" value="1"/>
</dbReference>
<evidence type="ECO:0000256" key="3">
    <source>
        <dbReference type="ARBA" id="ARBA00022475"/>
    </source>
</evidence>
<keyword evidence="5 10" id="KW-1133">Transmembrane helix</keyword>
<accession>A0AAE1EMR0</accession>
<evidence type="ECO:0000256" key="8">
    <source>
        <dbReference type="ARBA" id="ARBA00023170"/>
    </source>
</evidence>
<proteinExistence type="inferred from homology"/>
<comment type="subcellular location">
    <subcellularLocation>
        <location evidence="1">Cell membrane</location>
        <topology evidence="1">Multi-pass membrane protein</topology>
    </subcellularLocation>
</comment>
<evidence type="ECO:0000256" key="9">
    <source>
        <dbReference type="ARBA" id="ARBA00023224"/>
    </source>
</evidence>
<evidence type="ECO:0000313" key="13">
    <source>
        <dbReference type="Proteomes" id="UP001286313"/>
    </source>
</evidence>
<keyword evidence="13" id="KW-1185">Reference proteome</keyword>
<dbReference type="GO" id="GO:0004930">
    <property type="term" value="F:G protein-coupled receptor activity"/>
    <property type="evidence" value="ECO:0007669"/>
    <property type="project" value="UniProtKB-KW"/>
</dbReference>
<reference evidence="12" key="1">
    <citation type="submission" date="2023-10" db="EMBL/GenBank/DDBJ databases">
        <title>Genome assemblies of two species of porcelain crab, Petrolisthes cinctipes and Petrolisthes manimaculis (Anomura: Porcellanidae).</title>
        <authorList>
            <person name="Angst P."/>
        </authorList>
    </citation>
    <scope>NUCLEOTIDE SEQUENCE</scope>
    <source>
        <strain evidence="12">PB745_01</strain>
        <tissue evidence="12">Gill</tissue>
    </source>
</reference>
<sequence length="432" mass="47762">MAEMNATHVYMTHLQLKKNIYSVTLPVLMSFTVCACVVSGVVVASVPWIKRPMSPTVCLSLSLAAANTFFSLVLSLCFAIHMYLPSVWEYHVSGCLQLCLEVVRLASILLQVLHLLLVALNHYVGILRPLHYAVLATPSTLKYLLLSLWFIPCRWRICFLDAVAVMFVVFGAVPGQGFQSDNCSNNQFYEEGFESSTAPCELHHQSAPATPSPTQTRSLHSAPLPTPRSFLTSYALTLVPLPMDHQKFRLAWTGVFFGPTVVMVVVYCRVLHSLAHRAALSPVTTNLQQRSQIRKHIKTVRTTALIVVTYLVGWGPAVLKFLLVCSKCIISEPDFTTNMFIGIACNALFAVKVFTDTFIYAVRLHDIREALCAMCGVARRYQCGCGSVERMSGRRGPPEVVGGSTKYPLSSLTGSIRMSLNSPGLHRAEQPY</sequence>
<dbReference type="EMBL" id="JAWQEG010006434">
    <property type="protein sequence ID" value="KAK3854831.1"/>
    <property type="molecule type" value="Genomic_DNA"/>
</dbReference>
<keyword evidence="3" id="KW-1003">Cell membrane</keyword>
<keyword evidence="7 10" id="KW-0472">Membrane</keyword>
<keyword evidence="4 10" id="KW-0812">Transmembrane</keyword>
<evidence type="ECO:0000256" key="7">
    <source>
        <dbReference type="ARBA" id="ARBA00023136"/>
    </source>
</evidence>
<evidence type="ECO:0000259" key="11">
    <source>
        <dbReference type="PROSITE" id="PS50262"/>
    </source>
</evidence>